<keyword evidence="9" id="KW-0406">Ion transport</keyword>
<evidence type="ECO:0000256" key="7">
    <source>
        <dbReference type="ARBA" id="ARBA00022989"/>
    </source>
</evidence>
<dbReference type="InterPro" id="IPR027417">
    <property type="entry name" value="P-loop_NTPase"/>
</dbReference>
<keyword evidence="10 14" id="KW-0342">GTP-binding</keyword>
<evidence type="ECO:0000256" key="10">
    <source>
        <dbReference type="ARBA" id="ARBA00023134"/>
    </source>
</evidence>
<evidence type="ECO:0000313" key="19">
    <source>
        <dbReference type="Proteomes" id="UP000251135"/>
    </source>
</evidence>
<keyword evidence="15" id="KW-0460">Magnesium</keyword>
<comment type="caution">
    <text evidence="16">Lacks conserved residue(s) required for the propagation of feature annotation.</text>
</comment>
<keyword evidence="7 16" id="KW-1133">Transmembrane helix</keyword>
<evidence type="ECO:0000256" key="6">
    <source>
        <dbReference type="ARBA" id="ARBA00022741"/>
    </source>
</evidence>
<keyword evidence="2 16" id="KW-0813">Transport</keyword>
<protein>
    <recommendedName>
        <fullName evidence="12 13">Ferrous iron transport protein B</fullName>
    </recommendedName>
</protein>
<feature type="transmembrane region" description="Helical" evidence="16">
    <location>
        <begin position="466"/>
        <end position="484"/>
    </location>
</feature>
<feature type="transmembrane region" description="Helical" evidence="16">
    <location>
        <begin position="434"/>
        <end position="460"/>
    </location>
</feature>
<comment type="caution">
    <text evidence="18">The sequence shown here is derived from an EMBL/GenBank/DDBJ whole genome shotgun (WGS) entry which is preliminary data.</text>
</comment>
<keyword evidence="11 16" id="KW-0472">Membrane</keyword>
<feature type="binding site" evidence="14">
    <location>
        <begin position="67"/>
        <end position="70"/>
    </location>
    <ligand>
        <name>GTP</name>
        <dbReference type="ChEBI" id="CHEBI:37565"/>
        <label>1</label>
    </ligand>
</feature>
<dbReference type="GO" id="GO:0005525">
    <property type="term" value="F:GTP binding"/>
    <property type="evidence" value="ECO:0007669"/>
    <property type="project" value="UniProtKB-KW"/>
</dbReference>
<dbReference type="GO" id="GO:0005886">
    <property type="term" value="C:plasma membrane"/>
    <property type="evidence" value="ECO:0007669"/>
    <property type="project" value="UniProtKB-SubCell"/>
</dbReference>
<evidence type="ECO:0000256" key="9">
    <source>
        <dbReference type="ARBA" id="ARBA00023065"/>
    </source>
</evidence>
<dbReference type="Pfam" id="PF17910">
    <property type="entry name" value="FeoB_Cyto"/>
    <property type="match status" value="1"/>
</dbReference>
<comment type="similarity">
    <text evidence="16">Belongs to the TRAFAC class TrmE-Era-EngA-EngB-Septin-like GTPase superfamily. FeoB GTPase (TC 9.A.8) family.</text>
</comment>
<keyword evidence="5 16" id="KW-0812">Transmembrane</keyword>
<feature type="binding site" evidence="15">
    <location>
        <position position="32"/>
    </location>
    <ligand>
        <name>Mg(2+)</name>
        <dbReference type="ChEBI" id="CHEBI:18420"/>
        <label>2</label>
    </ligand>
</feature>
<name>A0A363D284_9BACT</name>
<evidence type="ECO:0000256" key="2">
    <source>
        <dbReference type="ARBA" id="ARBA00022448"/>
    </source>
</evidence>
<dbReference type="InterPro" id="IPR005225">
    <property type="entry name" value="Small_GTP-bd"/>
</dbReference>
<evidence type="ECO:0000256" key="12">
    <source>
        <dbReference type="ARBA" id="ARBA00031200"/>
    </source>
</evidence>
<feature type="binding site" evidence="14">
    <location>
        <begin position="127"/>
        <end position="130"/>
    </location>
    <ligand>
        <name>GTP</name>
        <dbReference type="ChEBI" id="CHEBI:37565"/>
        <label>1</label>
    </ligand>
</feature>
<dbReference type="RefSeq" id="WP_165790386.1">
    <property type="nucleotide sequence ID" value="NZ_MUXE01000004.1"/>
</dbReference>
<evidence type="ECO:0000313" key="18">
    <source>
        <dbReference type="EMBL" id="PUE65409.1"/>
    </source>
</evidence>
<comment type="subcellular location">
    <subcellularLocation>
        <location evidence="16">Cell inner membrane</location>
        <topology evidence="16">Multi-pass membrane protein</topology>
    </subcellularLocation>
    <subcellularLocation>
        <location evidence="1">Cell membrane</location>
        <topology evidence="1">Multi-pass membrane protein</topology>
    </subcellularLocation>
</comment>
<dbReference type="InterPro" id="IPR011642">
    <property type="entry name" value="Gate_dom"/>
</dbReference>
<keyword evidence="6 14" id="KW-0547">Nucleotide-binding</keyword>
<dbReference type="InterPro" id="IPR030389">
    <property type="entry name" value="G_FEOB_dom"/>
</dbReference>
<evidence type="ECO:0000256" key="15">
    <source>
        <dbReference type="PIRSR" id="PIRSR603373-2"/>
    </source>
</evidence>
<dbReference type="Proteomes" id="UP000251135">
    <property type="component" value="Unassembled WGS sequence"/>
</dbReference>
<feature type="transmembrane region" description="Helical" evidence="16">
    <location>
        <begin position="651"/>
        <end position="671"/>
    </location>
</feature>
<dbReference type="Pfam" id="PF07664">
    <property type="entry name" value="FeoB_C"/>
    <property type="match status" value="1"/>
</dbReference>
<dbReference type="InterPro" id="IPR041069">
    <property type="entry name" value="FeoB_Cyto"/>
</dbReference>
<feature type="binding site" evidence="14">
    <location>
        <begin position="156"/>
        <end position="158"/>
    </location>
    <ligand>
        <name>GTP</name>
        <dbReference type="ChEBI" id="CHEBI:37565"/>
        <label>1</label>
    </ligand>
</feature>
<dbReference type="NCBIfam" id="TIGR00437">
    <property type="entry name" value="feoB"/>
    <property type="match status" value="1"/>
</dbReference>
<dbReference type="GO" id="GO:0046872">
    <property type="term" value="F:metal ion binding"/>
    <property type="evidence" value="ECO:0007669"/>
    <property type="project" value="UniProtKB-KW"/>
</dbReference>
<keyword evidence="8 16" id="KW-0408">Iron</keyword>
<organism evidence="18 19">
    <name type="scientific">Arcobacter caeni</name>
    <dbReference type="NCBI Taxonomy" id="1912877"/>
    <lineage>
        <taxon>Bacteria</taxon>
        <taxon>Pseudomonadati</taxon>
        <taxon>Campylobacterota</taxon>
        <taxon>Epsilonproteobacteria</taxon>
        <taxon>Campylobacterales</taxon>
        <taxon>Arcobacteraceae</taxon>
        <taxon>Arcobacter</taxon>
    </lineage>
</organism>
<evidence type="ECO:0000256" key="8">
    <source>
        <dbReference type="ARBA" id="ARBA00023004"/>
    </source>
</evidence>
<dbReference type="Gene3D" id="1.10.287.1770">
    <property type="match status" value="1"/>
</dbReference>
<gene>
    <name evidence="18" type="ORF">B0174_03545</name>
</gene>
<feature type="transmembrane region" description="Helical" evidence="16">
    <location>
        <begin position="300"/>
        <end position="321"/>
    </location>
</feature>
<dbReference type="SUPFAM" id="SSF52540">
    <property type="entry name" value="P-loop containing nucleoside triphosphate hydrolases"/>
    <property type="match status" value="1"/>
</dbReference>
<evidence type="ECO:0000256" key="11">
    <source>
        <dbReference type="ARBA" id="ARBA00023136"/>
    </source>
</evidence>
<dbReference type="CDD" id="cd01879">
    <property type="entry name" value="FeoB"/>
    <property type="match status" value="1"/>
</dbReference>
<evidence type="ECO:0000256" key="1">
    <source>
        <dbReference type="ARBA" id="ARBA00004651"/>
    </source>
</evidence>
<dbReference type="NCBIfam" id="TIGR00231">
    <property type="entry name" value="small_GTP"/>
    <property type="match status" value="1"/>
</dbReference>
<keyword evidence="19" id="KW-1185">Reference proteome</keyword>
<evidence type="ECO:0000256" key="3">
    <source>
        <dbReference type="ARBA" id="ARBA00022475"/>
    </source>
</evidence>
<dbReference type="AlphaFoldDB" id="A0A363D284"/>
<feature type="domain" description="FeoB-type G" evidence="17">
    <location>
        <begin position="14"/>
        <end position="176"/>
    </location>
</feature>
<feature type="transmembrane region" description="Helical" evidence="16">
    <location>
        <begin position="683"/>
        <end position="705"/>
    </location>
</feature>
<feature type="binding site" evidence="14">
    <location>
        <begin position="21"/>
        <end position="28"/>
    </location>
    <ligand>
        <name>GTP</name>
        <dbReference type="ChEBI" id="CHEBI:37565"/>
        <label>1</label>
    </ligand>
</feature>
<proteinExistence type="inferred from homology"/>
<sequence>MKLQKLRLLVIKNTIKIALVGQPNVGKSMLINSISNARLKVGNFSGVTVSKEQVFFDYKNFHIEIVDLPGAYSLNDYTIEEKVTKDFLNNEKYDIILNVLDSTNLQRNLLLTAELLTLDKKMIIALNMSDEAEKESILIDEIQLSKILGKPCIKTSAAKKSGITKLLDEILLKFQSQKVPSKFFFSAVIEEEIENISKILEENKYETNETYRQISLGLLKENKNIYKQFHDEPIWIKIQPILTEAFEHLFIHFNSKNIKDIFNEERFAFAKGAAIETVKQKNINATTLTERFDSILIHKFFGLPIFLFFMWGLFQLTFTIGNIPMEIIDSFFAAIIDHTKEFLGDNEFSSIIADGAISGVGSVVLFLPNIVILFFGIALLETTGYMSRVAFLLDGFFHKFGLHGKSFIPLVTGFGCSVPAYMAARTLKNERDRLLTLFIIGFMSCGARLPIYVLFVGAFFSESNAGNILFLIYISGAIFGLIAAKVLKIIVFKSEDEPFVMEMPKYRLPSFRLIYHTVSNQAKMYLKKAGTYILAASLLIWFASNYPKHLDIDHSYNEKIELAINSDEKINLKNELSQYNLEHSYLGYIGKYSEPLFQPLGFDWKMTIALETGLAAKEIVISTLSILYGLGSENDESSSSLMEKIKSNITIESAISFIVFVMIYLPCLAASMVFVRESGNWKYLAYLFIFTTISAWLLSFTAYNISKIIVT</sequence>
<feature type="transmembrane region" description="Helical" evidence="16">
    <location>
        <begin position="356"/>
        <end position="380"/>
    </location>
</feature>
<feature type="binding site" evidence="15">
    <location>
        <position position="33"/>
    </location>
    <ligand>
        <name>Mg(2+)</name>
        <dbReference type="ChEBI" id="CHEBI:18420"/>
        <label>2</label>
    </ligand>
</feature>
<dbReference type="InterPro" id="IPR011640">
    <property type="entry name" value="Fe2_transport_prot_B_C"/>
</dbReference>
<keyword evidence="4 16" id="KW-0410">Iron transport</keyword>
<dbReference type="PANTHER" id="PTHR43185:SF1">
    <property type="entry name" value="FE(2+) TRANSPORTER FEOB"/>
    <property type="match status" value="1"/>
</dbReference>
<evidence type="ECO:0000256" key="4">
    <source>
        <dbReference type="ARBA" id="ARBA00022496"/>
    </source>
</evidence>
<evidence type="ECO:0000256" key="16">
    <source>
        <dbReference type="RuleBase" id="RU362098"/>
    </source>
</evidence>
<accession>A0A363D284</accession>
<dbReference type="InterPro" id="IPR003373">
    <property type="entry name" value="Fe2_transport_prot-B"/>
</dbReference>
<dbReference type="PANTHER" id="PTHR43185">
    <property type="entry name" value="FERROUS IRON TRANSPORT PROTEIN B"/>
    <property type="match status" value="1"/>
</dbReference>
<evidence type="ECO:0000256" key="5">
    <source>
        <dbReference type="ARBA" id="ARBA00022692"/>
    </source>
</evidence>
<reference evidence="18 19" key="1">
    <citation type="submission" date="2017-02" db="EMBL/GenBank/DDBJ databases">
        <title>Arcobacter caeni sp. nov, a new Arcobacter species isolated from reclaimed water.</title>
        <authorList>
            <person name="Figueras M.J."/>
            <person name="Perez-Cataluna A."/>
            <person name="Salas-Masso N."/>
        </authorList>
    </citation>
    <scope>NUCLEOTIDE SEQUENCE [LARGE SCALE GENOMIC DNA]</scope>
    <source>
        <strain evidence="18 19">RW17-10</strain>
    </source>
</reference>
<keyword evidence="3" id="KW-1003">Cell membrane</keyword>
<dbReference type="PROSITE" id="PS51711">
    <property type="entry name" value="G_FEOB"/>
    <property type="match status" value="1"/>
</dbReference>
<comment type="function">
    <text evidence="16">Probable transporter of a GTP-driven Fe(2+) uptake system.</text>
</comment>
<evidence type="ECO:0000256" key="13">
    <source>
        <dbReference type="NCBIfam" id="TIGR00437"/>
    </source>
</evidence>
<keyword evidence="15" id="KW-0479">Metal-binding</keyword>
<dbReference type="InterPro" id="IPR050860">
    <property type="entry name" value="FeoB_GTPase"/>
</dbReference>
<dbReference type="GO" id="GO:0015093">
    <property type="term" value="F:ferrous iron transmembrane transporter activity"/>
    <property type="evidence" value="ECO:0007669"/>
    <property type="project" value="UniProtKB-UniRule"/>
</dbReference>
<evidence type="ECO:0000259" key="17">
    <source>
        <dbReference type="PROSITE" id="PS51711"/>
    </source>
</evidence>
<evidence type="ECO:0000256" key="14">
    <source>
        <dbReference type="PIRSR" id="PIRSR603373-1"/>
    </source>
</evidence>
<dbReference type="Gene3D" id="3.40.50.300">
    <property type="entry name" value="P-loop containing nucleotide triphosphate hydrolases"/>
    <property type="match status" value="1"/>
</dbReference>
<dbReference type="Pfam" id="PF02421">
    <property type="entry name" value="FeoB_N"/>
    <property type="match status" value="1"/>
</dbReference>
<dbReference type="Pfam" id="PF07670">
    <property type="entry name" value="Gate"/>
    <property type="match status" value="2"/>
</dbReference>
<dbReference type="EMBL" id="MUXE01000004">
    <property type="protein sequence ID" value="PUE65409.1"/>
    <property type="molecule type" value="Genomic_DNA"/>
</dbReference>
<feature type="binding site" evidence="15">
    <location>
        <position position="35"/>
    </location>
    <ligand>
        <name>Mg(2+)</name>
        <dbReference type="ChEBI" id="CHEBI:18420"/>
        <label>2</label>
    </ligand>
</feature>